<feature type="transmembrane region" description="Helical" evidence="8">
    <location>
        <begin position="871"/>
        <end position="894"/>
    </location>
</feature>
<reference evidence="10 11" key="1">
    <citation type="submission" date="2020-10" db="EMBL/GenBank/DDBJ databases">
        <title>Connecting structure to function with the recovery of over 1000 high-quality activated sludge metagenome-assembled genomes encoding full-length rRNA genes using long-read sequencing.</title>
        <authorList>
            <person name="Singleton C.M."/>
            <person name="Petriglieri F."/>
            <person name="Kristensen J.M."/>
            <person name="Kirkegaard R.H."/>
            <person name="Michaelsen T.Y."/>
            <person name="Andersen M.H."/>
            <person name="Karst S.M."/>
            <person name="Dueholm M.S."/>
            <person name="Nielsen P.H."/>
            <person name="Albertsen M."/>
        </authorList>
    </citation>
    <scope>NUCLEOTIDE SEQUENCE [LARGE SCALE GENOMIC DNA]</scope>
    <source>
        <strain evidence="10">AalE_18-Q3-R2-46_BAT3C.188</strain>
    </source>
</reference>
<dbReference type="GO" id="GO:0005886">
    <property type="term" value="C:plasma membrane"/>
    <property type="evidence" value="ECO:0007669"/>
    <property type="project" value="UniProtKB-SubCell"/>
</dbReference>
<feature type="transmembrane region" description="Helical" evidence="8">
    <location>
        <begin position="924"/>
        <end position="947"/>
    </location>
</feature>
<comment type="subcellular location">
    <subcellularLocation>
        <location evidence="1">Cell membrane</location>
        <topology evidence="1">Multi-pass membrane protein</topology>
    </subcellularLocation>
</comment>
<feature type="transmembrane region" description="Helical" evidence="8">
    <location>
        <begin position="412"/>
        <end position="433"/>
    </location>
</feature>
<proteinExistence type="inferred from homology"/>
<feature type="transmembrane region" description="Helical" evidence="8">
    <location>
        <begin position="315"/>
        <end position="339"/>
    </location>
</feature>
<dbReference type="InterPro" id="IPR003838">
    <property type="entry name" value="ABC3_permease_C"/>
</dbReference>
<feature type="transmembrane region" description="Helical" evidence="8">
    <location>
        <begin position="369"/>
        <end position="392"/>
    </location>
</feature>
<accession>A0A935CFY5</accession>
<evidence type="ECO:0000256" key="5">
    <source>
        <dbReference type="ARBA" id="ARBA00023136"/>
    </source>
</evidence>
<evidence type="ECO:0000313" key="11">
    <source>
        <dbReference type="Proteomes" id="UP000718281"/>
    </source>
</evidence>
<feature type="region of interest" description="Disordered" evidence="7">
    <location>
        <begin position="1"/>
        <end position="20"/>
    </location>
</feature>
<dbReference type="Proteomes" id="UP000718281">
    <property type="component" value="Unassembled WGS sequence"/>
</dbReference>
<evidence type="ECO:0000256" key="8">
    <source>
        <dbReference type="SAM" id="Phobius"/>
    </source>
</evidence>
<evidence type="ECO:0000256" key="7">
    <source>
        <dbReference type="SAM" id="MobiDB-lite"/>
    </source>
</evidence>
<organism evidence="10 11">
    <name type="scientific">Candidatus Phosphoribacter hodrii</name>
    <dbReference type="NCBI Taxonomy" id="2953743"/>
    <lineage>
        <taxon>Bacteria</taxon>
        <taxon>Bacillati</taxon>
        <taxon>Actinomycetota</taxon>
        <taxon>Actinomycetes</taxon>
        <taxon>Micrococcales</taxon>
        <taxon>Dermatophilaceae</taxon>
        <taxon>Candidatus Phosphoribacter</taxon>
    </lineage>
</organism>
<evidence type="ECO:0000256" key="2">
    <source>
        <dbReference type="ARBA" id="ARBA00022475"/>
    </source>
</evidence>
<evidence type="ECO:0000256" key="3">
    <source>
        <dbReference type="ARBA" id="ARBA00022692"/>
    </source>
</evidence>
<evidence type="ECO:0000256" key="1">
    <source>
        <dbReference type="ARBA" id="ARBA00004651"/>
    </source>
</evidence>
<dbReference type="PANTHER" id="PTHR30572">
    <property type="entry name" value="MEMBRANE COMPONENT OF TRANSPORTER-RELATED"/>
    <property type="match status" value="1"/>
</dbReference>
<evidence type="ECO:0000313" key="10">
    <source>
        <dbReference type="EMBL" id="MBK6301551.1"/>
    </source>
</evidence>
<evidence type="ECO:0000256" key="6">
    <source>
        <dbReference type="ARBA" id="ARBA00038076"/>
    </source>
</evidence>
<dbReference type="InterPro" id="IPR050250">
    <property type="entry name" value="Macrolide_Exporter_MacB"/>
</dbReference>
<dbReference type="GO" id="GO:0022857">
    <property type="term" value="F:transmembrane transporter activity"/>
    <property type="evidence" value="ECO:0007669"/>
    <property type="project" value="TreeGrafter"/>
</dbReference>
<evidence type="ECO:0000259" key="9">
    <source>
        <dbReference type="Pfam" id="PF02687"/>
    </source>
</evidence>
<keyword evidence="3 8" id="KW-0812">Transmembrane</keyword>
<feature type="transmembrane region" description="Helical" evidence="8">
    <location>
        <begin position="497"/>
        <end position="522"/>
    </location>
</feature>
<name>A0A935CFY5_9MICO</name>
<dbReference type="PANTHER" id="PTHR30572:SF4">
    <property type="entry name" value="ABC TRANSPORTER PERMEASE YTRF"/>
    <property type="match status" value="1"/>
</dbReference>
<feature type="transmembrane region" description="Helical" evidence="8">
    <location>
        <begin position="454"/>
        <end position="477"/>
    </location>
</feature>
<dbReference type="AlphaFoldDB" id="A0A935CFY5"/>
<comment type="similarity">
    <text evidence="6">Belongs to the ABC-4 integral membrane protein family.</text>
</comment>
<keyword evidence="4 8" id="KW-1133">Transmembrane helix</keyword>
<feature type="domain" description="ABC3 transporter permease C-terminal" evidence="9">
    <location>
        <begin position="875"/>
        <end position="1004"/>
    </location>
</feature>
<gene>
    <name evidence="10" type="ORF">IPF40_11065</name>
</gene>
<evidence type="ECO:0000256" key="4">
    <source>
        <dbReference type="ARBA" id="ARBA00022989"/>
    </source>
</evidence>
<protein>
    <submittedName>
        <fullName evidence="10">FtsX-like permease family protein</fullName>
    </submittedName>
</protein>
<feature type="transmembrane region" description="Helical" evidence="8">
    <location>
        <begin position="543"/>
        <end position="565"/>
    </location>
</feature>
<dbReference type="EMBL" id="JADIXZ010000004">
    <property type="protein sequence ID" value="MBK6301551.1"/>
    <property type="molecule type" value="Genomic_DNA"/>
</dbReference>
<feature type="transmembrane region" description="Helical" evidence="8">
    <location>
        <begin position="46"/>
        <end position="67"/>
    </location>
</feature>
<sequence>MATITTPPLAPAPAAPSRDGVGEWRAGWRVALRLARRDVRRHVGRSLLIVIMVAVPVLLLVGGNIVFSSQDLTAAERIPYAMGQTQAVATYSGGIQIPPQVEPWFGYYGQGMPKSDLATPVPGWGTDLATHAQALGALAGATAIPITEDGGYTTIGRRQIDLQVRGVDAARYSTQTQGIVRLESGRWPTSSTEAVVTKVGVFHGLPSSGTLAVTDRSGTLTTYTIVGVGEGWIAAYSLQPVDLITLPAAGALENGVAAYLIDRPTPVTWDEVKRLATYGLQVTSRQVLLNPPSREELALPDGVQSMADNAAAGQAITSAIMAIGLLLETTLLVGPAFAVSAARQRRTLALAASNGATTAQLRRTVLAQALVLGVLAALVGAVVGVLGAWAVIRWSGIYRPDTMFGPFDVPVLPVAIIVGCAVASAVIAAMIPSRGLGRLDIVAVMRGQSVSPPALVRTPIAGIVLAGLGAVGVFWAVAFTSGAERTWIDDVVPLVAMGGAIMLVIGALLLVPMVLVLAGRVARSAPVAIRMALRDAARQRGRATSTVAAILGGTALLSAILVVAASDTAYRAKTYVPQLPMGQALLIPTTQMDGSLADPRWTQNVTDIARGIDPALQVREVALVDVTRTSGAIQKPSGPNGDTIVPFFVAVRTGCTPAKALDMGAPKDANSPPDTSCLSLNGMGMGDARSAILVGTVAQLVQTYTLDAAAEATLRAGGLVVSGDKAVTPTWTKFPEGGWGASGPILGQVDIVDGRVSIARGTATYGSESGPTLSNVTTLSLAATPVPAATLNATDAGVPGPAFHGMTMVGALMTVETAKSLSLPTQTIETRIFDPRGPLSAEAGAALSQSFADSNLGWFYVERGFQPYDTVLAAIVLSFIGLIILVATLVSTALSTAETQSMMGTFAAVGATRSTRRNLAAAQAGSLGVIGALLGTLVGFVPGIALARSFTRYPTESVAYGEYTQGAPALLDPTVVIPWLQLAIPVIAVPALAALLAWLAIRKAPTVTRRLT</sequence>
<keyword evidence="2" id="KW-1003">Cell membrane</keyword>
<comment type="caution">
    <text evidence="10">The sequence shown here is derived from an EMBL/GenBank/DDBJ whole genome shotgun (WGS) entry which is preliminary data.</text>
</comment>
<feature type="transmembrane region" description="Helical" evidence="8">
    <location>
        <begin position="979"/>
        <end position="1001"/>
    </location>
</feature>
<feature type="domain" description="ABC3 transporter permease C-terminal" evidence="9">
    <location>
        <begin position="320"/>
        <end position="438"/>
    </location>
</feature>
<keyword evidence="5 8" id="KW-0472">Membrane</keyword>
<dbReference type="Pfam" id="PF02687">
    <property type="entry name" value="FtsX"/>
    <property type="match status" value="2"/>
</dbReference>